<evidence type="ECO:0000256" key="1">
    <source>
        <dbReference type="ARBA" id="ARBA00001936"/>
    </source>
</evidence>
<evidence type="ECO:0000256" key="3">
    <source>
        <dbReference type="ARBA" id="ARBA00022741"/>
    </source>
</evidence>
<evidence type="ECO:0000256" key="5">
    <source>
        <dbReference type="ARBA" id="ARBA00022840"/>
    </source>
</evidence>
<reference evidence="10 11" key="1">
    <citation type="journal article" date="2015" name="Genome Announc.">
        <title>Expanding the biotechnology potential of lactobacilli through comparative genomics of 213 strains and associated genera.</title>
        <authorList>
            <person name="Sun Z."/>
            <person name="Harris H.M."/>
            <person name="McCann A."/>
            <person name="Guo C."/>
            <person name="Argimon S."/>
            <person name="Zhang W."/>
            <person name="Yang X."/>
            <person name="Jeffery I.B."/>
            <person name="Cooney J.C."/>
            <person name="Kagawa T.F."/>
            <person name="Liu W."/>
            <person name="Song Y."/>
            <person name="Salvetti E."/>
            <person name="Wrobel A."/>
            <person name="Rasinkangas P."/>
            <person name="Parkhill J."/>
            <person name="Rea M.C."/>
            <person name="O'Sullivan O."/>
            <person name="Ritari J."/>
            <person name="Douillard F.P."/>
            <person name="Paul Ross R."/>
            <person name="Yang R."/>
            <person name="Briner A.E."/>
            <person name="Felis G.E."/>
            <person name="de Vos W.M."/>
            <person name="Barrangou R."/>
            <person name="Klaenhammer T.R."/>
            <person name="Caufield P.W."/>
            <person name="Cui Y."/>
            <person name="Zhang H."/>
            <person name="O'Toole P.W."/>
        </authorList>
    </citation>
    <scope>NUCLEOTIDE SEQUENCE [LARGE SCALE GENOMIC DNA]</scope>
    <source>
        <strain evidence="10 11">DSM 16982</strain>
    </source>
</reference>
<protein>
    <submittedName>
        <fullName evidence="10">Phosphoribosylaminoimidazole carboxylase</fullName>
    </submittedName>
</protein>
<dbReference type="GO" id="GO:0005829">
    <property type="term" value="C:cytosol"/>
    <property type="evidence" value="ECO:0007669"/>
    <property type="project" value="TreeGrafter"/>
</dbReference>
<evidence type="ECO:0000313" key="11">
    <source>
        <dbReference type="Proteomes" id="UP000051302"/>
    </source>
</evidence>
<dbReference type="InterPro" id="IPR003135">
    <property type="entry name" value="ATP-grasp_carboxylate-amine"/>
</dbReference>
<dbReference type="Gene3D" id="3.40.50.20">
    <property type="match status" value="1"/>
</dbReference>
<evidence type="ECO:0000256" key="6">
    <source>
        <dbReference type="ARBA" id="ARBA00023211"/>
    </source>
</evidence>
<dbReference type="PANTHER" id="PTHR11609">
    <property type="entry name" value="PURINE BIOSYNTHESIS PROTEIN 6/7, PUR6/7"/>
    <property type="match status" value="1"/>
</dbReference>
<keyword evidence="3 8" id="KW-0547">Nucleotide-binding</keyword>
<dbReference type="InterPro" id="IPR054350">
    <property type="entry name" value="PurT/PurK_preATP-grasp"/>
</dbReference>
<dbReference type="PANTHER" id="PTHR11609:SF5">
    <property type="entry name" value="PHOSPHORIBOSYLAMINOIMIDAZOLE CARBOXYLASE"/>
    <property type="match status" value="1"/>
</dbReference>
<gene>
    <name evidence="10" type="ORF">FD31_GL001145</name>
</gene>
<comment type="cofactor">
    <cofactor evidence="2">
        <name>Mg(2+)</name>
        <dbReference type="ChEBI" id="CHEBI:18420"/>
    </cofactor>
</comment>
<dbReference type="Gene3D" id="3.30.1490.20">
    <property type="entry name" value="ATP-grasp fold, A domain"/>
    <property type="match status" value="1"/>
</dbReference>
<dbReference type="Gene3D" id="3.30.470.20">
    <property type="entry name" value="ATP-grasp fold, B domain"/>
    <property type="match status" value="1"/>
</dbReference>
<dbReference type="PROSITE" id="PS50975">
    <property type="entry name" value="ATP_GRASP"/>
    <property type="match status" value="1"/>
</dbReference>
<evidence type="ECO:0000256" key="2">
    <source>
        <dbReference type="ARBA" id="ARBA00001946"/>
    </source>
</evidence>
<feature type="domain" description="ATP-grasp" evidence="9">
    <location>
        <begin position="110"/>
        <end position="296"/>
    </location>
</feature>
<evidence type="ECO:0000256" key="4">
    <source>
        <dbReference type="ARBA" id="ARBA00022755"/>
    </source>
</evidence>
<dbReference type="EMBL" id="AZFV01000021">
    <property type="protein sequence ID" value="KRM15581.1"/>
    <property type="molecule type" value="Genomic_DNA"/>
</dbReference>
<organism evidence="10 11">
    <name type="scientific">Companilactobacillus nantensis DSM 16982</name>
    <dbReference type="NCBI Taxonomy" id="1423774"/>
    <lineage>
        <taxon>Bacteria</taxon>
        <taxon>Bacillati</taxon>
        <taxon>Bacillota</taxon>
        <taxon>Bacilli</taxon>
        <taxon>Lactobacillales</taxon>
        <taxon>Lactobacillaceae</taxon>
        <taxon>Companilactobacillus</taxon>
    </lineage>
</organism>
<evidence type="ECO:0000313" key="10">
    <source>
        <dbReference type="EMBL" id="KRM15581.1"/>
    </source>
</evidence>
<dbReference type="GO" id="GO:0006164">
    <property type="term" value="P:purine nucleotide biosynthetic process"/>
    <property type="evidence" value="ECO:0007669"/>
    <property type="project" value="UniProtKB-KW"/>
</dbReference>
<dbReference type="GO" id="GO:0005524">
    <property type="term" value="F:ATP binding"/>
    <property type="evidence" value="ECO:0007669"/>
    <property type="project" value="UniProtKB-UniRule"/>
</dbReference>
<dbReference type="SUPFAM" id="SSF52440">
    <property type="entry name" value="PreATP-grasp domain"/>
    <property type="match status" value="1"/>
</dbReference>
<dbReference type="SUPFAM" id="SSF56059">
    <property type="entry name" value="Glutathione synthetase ATP-binding domain-like"/>
    <property type="match status" value="1"/>
</dbReference>
<comment type="cofactor">
    <cofactor evidence="1">
        <name>Mn(2+)</name>
        <dbReference type="ChEBI" id="CHEBI:29035"/>
    </cofactor>
</comment>
<keyword evidence="5 8" id="KW-0067">ATP-binding</keyword>
<proteinExistence type="predicted"/>
<dbReference type="AlphaFoldDB" id="A0A0R1WDB2"/>
<comment type="pathway">
    <text evidence="7">Purine metabolism.</text>
</comment>
<evidence type="ECO:0000256" key="7">
    <source>
        <dbReference type="ARBA" id="ARBA00025704"/>
    </source>
</evidence>
<dbReference type="InterPro" id="IPR011761">
    <property type="entry name" value="ATP-grasp"/>
</dbReference>
<dbReference type="Proteomes" id="UP000051302">
    <property type="component" value="Unassembled WGS sequence"/>
</dbReference>
<sequence>MTFIAPGKTLGIIGGGSETYIFELEAKRMGFRTMLLTDEEKDIATQAADSFLVGQLENIENLSELGHRSDLLLYMDENFDSDLLKQLAKNFNVAQGADLLAIAQDRYIERTFLNDLNINVPPFFSIVTVDDIKKAVEEIGFPCILKPIQKNQTVLKRHVLYNDNDVERVQKLLQDGTYILEAWIDTKTEYSIMVSKGNDQKIHTFPMIKEIYDGTHLMSSFIFKKNNPDVEAEMQRVALMVAENINYVGIFGIGFILSQSGVLYVKRIFPGINYSANVYQEATGISQFELHIRAICDWPIPEIFPMVNAATLKIIEGNLPQSLDLLQEKAQWKFNYYTGFKAKNQADRDVGYISIFSDDVEELKNDILTTNIWRVE</sequence>
<keyword evidence="4" id="KW-0658">Purine biosynthesis</keyword>
<name>A0A0R1WDB2_9LACO</name>
<evidence type="ECO:0000259" key="9">
    <source>
        <dbReference type="PROSITE" id="PS50975"/>
    </source>
</evidence>
<dbReference type="PATRIC" id="fig|1423774.3.peg.1193"/>
<dbReference type="Pfam" id="PF22660">
    <property type="entry name" value="RS_preATP-grasp-like"/>
    <property type="match status" value="1"/>
</dbReference>
<dbReference type="STRING" id="1423774.FD31_GL001145"/>
<keyword evidence="6" id="KW-0464">Manganese</keyword>
<dbReference type="GO" id="GO:0046872">
    <property type="term" value="F:metal ion binding"/>
    <property type="evidence" value="ECO:0007669"/>
    <property type="project" value="InterPro"/>
</dbReference>
<evidence type="ECO:0000256" key="8">
    <source>
        <dbReference type="PROSITE-ProRule" id="PRU00409"/>
    </source>
</evidence>
<dbReference type="InterPro" id="IPR013815">
    <property type="entry name" value="ATP_grasp_subdomain_1"/>
</dbReference>
<dbReference type="Pfam" id="PF02222">
    <property type="entry name" value="ATP-grasp"/>
    <property type="match status" value="1"/>
</dbReference>
<comment type="caution">
    <text evidence="10">The sequence shown here is derived from an EMBL/GenBank/DDBJ whole genome shotgun (WGS) entry which is preliminary data.</text>
</comment>
<dbReference type="InterPro" id="IPR016185">
    <property type="entry name" value="PreATP-grasp_dom_sf"/>
</dbReference>
<dbReference type="RefSeq" id="WP_057892563.1">
    <property type="nucleotide sequence ID" value="NZ_AZFV01000021.1"/>
</dbReference>
<accession>A0A0R1WDB2</accession>
<keyword evidence="11" id="KW-1185">Reference proteome</keyword>